<dbReference type="EMBL" id="JBHRYQ010000001">
    <property type="protein sequence ID" value="MFC3811242.1"/>
    <property type="molecule type" value="Genomic_DNA"/>
</dbReference>
<dbReference type="Pfam" id="PF03724">
    <property type="entry name" value="META"/>
    <property type="match status" value="1"/>
</dbReference>
<dbReference type="InterPro" id="IPR005184">
    <property type="entry name" value="DUF306_Meta_HslJ"/>
</dbReference>
<organism evidence="3 4">
    <name type="scientific">Lacihabitans lacunae</name>
    <dbReference type="NCBI Taxonomy" id="1028214"/>
    <lineage>
        <taxon>Bacteria</taxon>
        <taxon>Pseudomonadati</taxon>
        <taxon>Bacteroidota</taxon>
        <taxon>Cytophagia</taxon>
        <taxon>Cytophagales</taxon>
        <taxon>Leadbetterellaceae</taxon>
        <taxon>Lacihabitans</taxon>
    </lineage>
</organism>
<evidence type="ECO:0000256" key="1">
    <source>
        <dbReference type="SAM" id="SignalP"/>
    </source>
</evidence>
<protein>
    <submittedName>
        <fullName evidence="3">META domain-containing protein</fullName>
    </submittedName>
</protein>
<sequence length="155" mass="17639">MKLTKYILLLISMLCYGCRSSDSAYDTLAPSNSVAGYTQPFFSDWVLYSFENNIQPAFDCSLELKDKKNEKGLYVLNGKGPVNFAFATYDIDFSTQKIEIKELSYTEIAGSTAQSSFENSFFKKLAKVTSFELNQNTLTFYLPKETGQKLIFKKR</sequence>
<reference evidence="4" key="1">
    <citation type="journal article" date="2019" name="Int. J. Syst. Evol. Microbiol.">
        <title>The Global Catalogue of Microorganisms (GCM) 10K type strain sequencing project: providing services to taxonomists for standard genome sequencing and annotation.</title>
        <authorList>
            <consortium name="The Broad Institute Genomics Platform"/>
            <consortium name="The Broad Institute Genome Sequencing Center for Infectious Disease"/>
            <person name="Wu L."/>
            <person name="Ma J."/>
        </authorList>
    </citation>
    <scope>NUCLEOTIDE SEQUENCE [LARGE SCALE GENOMIC DNA]</scope>
    <source>
        <strain evidence="4">CECT 7956</strain>
    </source>
</reference>
<keyword evidence="4" id="KW-1185">Reference proteome</keyword>
<name>A0ABV7YY39_9BACT</name>
<feature type="domain" description="DUF306" evidence="2">
    <location>
        <begin position="62"/>
        <end position="147"/>
    </location>
</feature>
<keyword evidence="1" id="KW-0732">Signal</keyword>
<evidence type="ECO:0000313" key="3">
    <source>
        <dbReference type="EMBL" id="MFC3811242.1"/>
    </source>
</evidence>
<evidence type="ECO:0000259" key="2">
    <source>
        <dbReference type="Pfam" id="PF03724"/>
    </source>
</evidence>
<evidence type="ECO:0000313" key="4">
    <source>
        <dbReference type="Proteomes" id="UP001595616"/>
    </source>
</evidence>
<dbReference type="Proteomes" id="UP001595616">
    <property type="component" value="Unassembled WGS sequence"/>
</dbReference>
<comment type="caution">
    <text evidence="3">The sequence shown here is derived from an EMBL/GenBank/DDBJ whole genome shotgun (WGS) entry which is preliminary data.</text>
</comment>
<accession>A0ABV7YY39</accession>
<feature type="signal peptide" evidence="1">
    <location>
        <begin position="1"/>
        <end position="24"/>
    </location>
</feature>
<feature type="chain" id="PRO_5045377032" evidence="1">
    <location>
        <begin position="25"/>
        <end position="155"/>
    </location>
</feature>
<gene>
    <name evidence="3" type="ORF">ACFOOI_11295</name>
</gene>
<proteinExistence type="predicted"/>
<dbReference type="RefSeq" id="WP_379838080.1">
    <property type="nucleotide sequence ID" value="NZ_JBHRYQ010000001.1"/>
</dbReference>
<dbReference type="Gene3D" id="2.40.128.270">
    <property type="match status" value="1"/>
</dbReference>
<dbReference type="InterPro" id="IPR038670">
    <property type="entry name" value="HslJ-like_sf"/>
</dbReference>